<dbReference type="OrthoDB" id="3067443at2759"/>
<evidence type="ECO:0000259" key="3">
    <source>
        <dbReference type="Pfam" id="PF10979"/>
    </source>
</evidence>
<dbReference type="InterPro" id="IPR055592">
    <property type="entry name" value="DUF7168"/>
</dbReference>
<evidence type="ECO:0000256" key="1">
    <source>
        <dbReference type="SAM" id="Coils"/>
    </source>
</evidence>
<dbReference type="Pfam" id="PF10979">
    <property type="entry name" value="DUF2786"/>
    <property type="match status" value="1"/>
</dbReference>
<evidence type="ECO:0000259" key="4">
    <source>
        <dbReference type="Pfam" id="PF23771"/>
    </source>
</evidence>
<feature type="domain" description="DUF2786" evidence="3">
    <location>
        <begin position="67"/>
        <end position="106"/>
    </location>
</feature>
<feature type="region of interest" description="Disordered" evidence="2">
    <location>
        <begin position="1"/>
        <end position="32"/>
    </location>
</feature>
<gene>
    <name evidence="5" type="ORF">JX265_013681</name>
</gene>
<keyword evidence="6" id="KW-1185">Reference proteome</keyword>
<proteinExistence type="predicted"/>
<feature type="domain" description="DUF7168" evidence="4">
    <location>
        <begin position="122"/>
        <end position="250"/>
    </location>
</feature>
<dbReference type="Pfam" id="PF23771">
    <property type="entry name" value="DUF7168"/>
    <property type="match status" value="1"/>
</dbReference>
<dbReference type="EMBL" id="JAFIMR010000079">
    <property type="protein sequence ID" value="KAI1849031.1"/>
    <property type="molecule type" value="Genomic_DNA"/>
</dbReference>
<accession>A0A9P9W822</accession>
<dbReference type="Proteomes" id="UP000829685">
    <property type="component" value="Unassembled WGS sequence"/>
</dbReference>
<organism evidence="5 6">
    <name type="scientific">Neoarthrinium moseri</name>
    <dbReference type="NCBI Taxonomy" id="1658444"/>
    <lineage>
        <taxon>Eukaryota</taxon>
        <taxon>Fungi</taxon>
        <taxon>Dikarya</taxon>
        <taxon>Ascomycota</taxon>
        <taxon>Pezizomycotina</taxon>
        <taxon>Sordariomycetes</taxon>
        <taxon>Xylariomycetidae</taxon>
        <taxon>Amphisphaeriales</taxon>
        <taxon>Apiosporaceae</taxon>
        <taxon>Neoarthrinium</taxon>
    </lineage>
</organism>
<evidence type="ECO:0000313" key="5">
    <source>
        <dbReference type="EMBL" id="KAI1849031.1"/>
    </source>
</evidence>
<dbReference type="InterPro" id="IPR024498">
    <property type="entry name" value="DUF2786"/>
</dbReference>
<reference evidence="5" key="1">
    <citation type="submission" date="2021-03" db="EMBL/GenBank/DDBJ databases">
        <title>Revisited historic fungal species revealed as producer of novel bioactive compounds through whole genome sequencing and comparative genomics.</title>
        <authorList>
            <person name="Vignolle G.A."/>
            <person name="Hochenegger N."/>
            <person name="Mach R.L."/>
            <person name="Mach-Aigner A.R."/>
            <person name="Javad Rahimi M."/>
            <person name="Salim K.A."/>
            <person name="Chan C.M."/>
            <person name="Lim L.B.L."/>
            <person name="Cai F."/>
            <person name="Druzhinina I.S."/>
            <person name="U'Ren J.M."/>
            <person name="Derntl C."/>
        </authorList>
    </citation>
    <scope>NUCLEOTIDE SEQUENCE</scope>
    <source>
        <strain evidence="5">TUCIM 5799</strain>
    </source>
</reference>
<keyword evidence="1" id="KW-0175">Coiled coil</keyword>
<protein>
    <recommendedName>
        <fullName evidence="7">DUF2786 domain-containing protein</fullName>
    </recommendedName>
</protein>
<feature type="region of interest" description="Disordered" evidence="2">
    <location>
        <begin position="270"/>
        <end position="306"/>
    </location>
</feature>
<comment type="caution">
    <text evidence="5">The sequence shown here is derived from an EMBL/GenBank/DDBJ whole genome shotgun (WGS) entry which is preliminary data.</text>
</comment>
<dbReference type="AlphaFoldDB" id="A0A9P9W822"/>
<feature type="coiled-coil region" evidence="1">
    <location>
        <begin position="220"/>
        <end position="249"/>
    </location>
</feature>
<feature type="compositionally biased region" description="Basic and acidic residues" evidence="2">
    <location>
        <begin position="1"/>
        <end position="23"/>
    </location>
</feature>
<evidence type="ECO:0008006" key="7">
    <source>
        <dbReference type="Google" id="ProtNLM"/>
    </source>
</evidence>
<name>A0A9P9W822_9PEZI</name>
<sequence length="469" mass="51136">MDTRKTDLRRTLELGAEVHEAPPKKRPARLRAPPELPLPLYRAAVKKMAETDVAHTSSSTADIDSAIITRIKKCLDRANHPSTPEAEARAALHLGSRLMGQYNVSQAEVLAHEPNTGQQQYAGQSVVSIVRCDGNPHKLVRQQSHVGNLGGAMQIFFDCKSYSTGAQSSVDFTFYGIAQNSKAAAMSFEMAYNLIAEWARPYKGVRSRNSYCNGLCDELLRAAKVEKVKEEAQAEKAESDAIAARTQQEEADRAAQIALLAPTAEHLRTTPLIKPGPVGSTVGTQSSAAGSPEDSKIAITPNGCDESDDFDLFDAPGLDDDDMEEVEEGCIDPDFDVKDEGSLDIFTDLDAAIDKLIKPEPQSPAASLEAAVASVPAATQDKSDTMLLDEAKREEAGMDVDFESKWASRGQLVMFRKTATKIADEYLDGMGIKLRKPRAGRIVFQDQAAYKQGRKDSKNIDVHRKRISN</sequence>
<evidence type="ECO:0000313" key="6">
    <source>
        <dbReference type="Proteomes" id="UP000829685"/>
    </source>
</evidence>
<evidence type="ECO:0000256" key="2">
    <source>
        <dbReference type="SAM" id="MobiDB-lite"/>
    </source>
</evidence>